<protein>
    <submittedName>
        <fullName evidence="2">DUF4192 domain-containing protein</fullName>
    </submittedName>
</protein>
<sequence length="465" mass="49472">MNANHPEISASTRGQQITLRSAAELADALPFVLGFHPTDSVVLVALHGENGRFGGRVRIGIPRAPGEWDSTADNLAECLVETSVQRTSPPDGIVGFLCQDPGPGETAGEVYERLRPFAQRLRTACGALDIPVYEVLCISGGRHFSYCCPDERCCPPDGTPLALSGTSVMAAAAAYAGIQVRGSLREMEDRFKPTGGPGEAQQRSALDAAAARVVPLVVDGAEEQGKARLRETTLALAGRLLGRFAEPPRRIGPDGVRRGQAALDADDDARVEPAEAAAVILGLQDRITRDRLAEWMEGPEGVAAVRLWRVLARRCVAPYQEYAAAPLTLAGWAAWSTGDEPTARVALNLALDADPAYVFARLLHQACNEGLEPEALRSCLRGERENRMAAEKTAAAHARRTRTRTRTRTRGARPGGPRPALPKAGTGVARRGRATPGSRPAGRASTRPGGPAPRHGGRRGSRSGR</sequence>
<comment type="caution">
    <text evidence="2">The sequence shown here is derived from an EMBL/GenBank/DDBJ whole genome shotgun (WGS) entry which is preliminary data.</text>
</comment>
<dbReference type="Pfam" id="PF13830">
    <property type="entry name" value="DUF4192"/>
    <property type="match status" value="1"/>
</dbReference>
<feature type="compositionally biased region" description="Basic residues" evidence="1">
    <location>
        <begin position="455"/>
        <end position="465"/>
    </location>
</feature>
<dbReference type="Proteomes" id="UP001278571">
    <property type="component" value="Unassembled WGS sequence"/>
</dbReference>
<name>A0ABU4K3H3_9ACTN</name>
<evidence type="ECO:0000313" key="3">
    <source>
        <dbReference type="Proteomes" id="UP001278571"/>
    </source>
</evidence>
<reference evidence="2 3" key="1">
    <citation type="submission" date="2023-10" db="EMBL/GenBank/DDBJ databases">
        <authorList>
            <person name="Wang X.X."/>
        </authorList>
    </citation>
    <scope>NUCLEOTIDE SEQUENCE [LARGE SCALE GENOMIC DNA]</scope>
    <source>
        <strain evidence="2 3">NBRC 12816</strain>
    </source>
</reference>
<gene>
    <name evidence="2" type="ORF">R2363_08915</name>
</gene>
<keyword evidence="3" id="KW-1185">Reference proteome</keyword>
<evidence type="ECO:0000256" key="1">
    <source>
        <dbReference type="SAM" id="MobiDB-lite"/>
    </source>
</evidence>
<proteinExistence type="predicted"/>
<organism evidence="2 3">
    <name type="scientific">Streptomyces roseolus</name>
    <dbReference type="NCBI Taxonomy" id="67358"/>
    <lineage>
        <taxon>Bacteria</taxon>
        <taxon>Bacillati</taxon>
        <taxon>Actinomycetota</taxon>
        <taxon>Actinomycetes</taxon>
        <taxon>Kitasatosporales</taxon>
        <taxon>Streptomycetaceae</taxon>
        <taxon>Streptomyces</taxon>
    </lineage>
</organism>
<dbReference type="EMBL" id="JAWJZF010000295">
    <property type="protein sequence ID" value="MDX2292290.1"/>
    <property type="molecule type" value="Genomic_DNA"/>
</dbReference>
<evidence type="ECO:0000313" key="2">
    <source>
        <dbReference type="EMBL" id="MDX2292290.1"/>
    </source>
</evidence>
<dbReference type="InterPro" id="IPR025447">
    <property type="entry name" value="DUF4192"/>
</dbReference>
<feature type="region of interest" description="Disordered" evidence="1">
    <location>
        <begin position="387"/>
        <end position="465"/>
    </location>
</feature>
<dbReference type="RefSeq" id="WP_319008791.1">
    <property type="nucleotide sequence ID" value="NZ_JAWJZF010000295.1"/>
</dbReference>
<feature type="compositionally biased region" description="Basic residues" evidence="1">
    <location>
        <begin position="397"/>
        <end position="411"/>
    </location>
</feature>
<accession>A0ABU4K3H3</accession>